<keyword evidence="1" id="KW-0175">Coiled coil</keyword>
<evidence type="ECO:0000259" key="3">
    <source>
        <dbReference type="Pfam" id="PF13699"/>
    </source>
</evidence>
<evidence type="ECO:0000256" key="2">
    <source>
        <dbReference type="SAM" id="MobiDB-lite"/>
    </source>
</evidence>
<sequence>MQAGVLRPKLKIGGANDPEEREADCMADNAVNGGACCESCAKAQPGETLRMKPIGSGPTDASGGGSGDDSIMNGLGSGEPLNPRLQNLFQPRFGPDLSGVRLHTGSDAQSAAESIGARAFAVGNNIAFGAGQFQPETNDGQRLLAHELAHVALGHPGIRRDPLPDAKNSPSSSFTDAGPVRASSDFYSFRGVLMTTDAAFMLGELRRLIRRTGILGGDLWYEALQGHGRDVDLPFSAHARGYGGLRTRTPLDVKREMEEESYRNRLAPIAVPLAIWGYPIVRAEAVAFITKFRSEMKRTLETVLQESERRIGVERTLYGIKKEGGGFFSGPPTYEAQNTVAFQALVGAATDLLEIRKRSEVLRKQQWGLMRLRGGHAGPYLPEENRPQYEDLGRQINDVEAEYTKARIGAALRHPALGAILDDADTPWIATARLEKLAKGDLKTIPGTHPFGPSGAAYMIGQVLDNRQDSIDTVRKKIDDDPDKLWNIASIVSLTRVTMGTANLTMADRVVDDKLAELAFDEQLKGLFLGIVALVLAIPTGGTSLAVGAAVAGATISAITALKSIQQYQLEMALTNTDLDKRASAIATEEPSLFWVALDVVFAVADGAAALKAFRSLKSEAKAAMAAKGAEAAEAEERLVKAADNIDGGAKPAAEGGAKPSLGQRLRATLARMRKTAPEGQALSAGGKAEAAAIARATESIGKEAAETVTAIAGHEVKVTKSGHLVICTECSWLRERFGPELAKDKNLLARVEKAEETAKAGSVTQKTRAEIEGLAKDLQSAQKARVTEELGADAAKALEHINTEMDKLRGTFTPELKANPGLEAEAARIEAIVDPIDKATELAALKKKLEAAAQLGGEIKLAPSAVSAGQRVAETQQALSTATAQLSGAEAKLRAAEADHTTARAFAAKNRGNQAAKAQVEKAKKAVSEARAELKTAQKSEQVARVEAEKVAASRTAMSKLEDEIAAIDDQIHQELFPEGGFSKEQIRAGRRPGLVPPTATGGKYHDLVAQRAKKLQELQGQTEGLTKSLAERVNAATPGAEAKPVAMKNATEIKTPGLAPTKGAPIDVTTGAPIKGDEWAVDHIVSRNEIAADPRFRRLSPKEMDEILLDLPENYLPITKEANSSKGALSVDDWIAARASNKKPLPDAVVPALRDADKRARAAIEKYFREHAPK</sequence>
<protein>
    <submittedName>
        <fullName evidence="4">DUF4157 domain-containing protein</fullName>
    </submittedName>
</protein>
<reference evidence="4 5" key="1">
    <citation type="submission" date="2019-03" db="EMBL/GenBank/DDBJ databases">
        <title>Bradyrhizobium diversity isolated from nodules of Chamaecrista fasciculata.</title>
        <authorList>
            <person name="Klepa M.S."/>
            <person name="Urquiaga M.O."/>
            <person name="Hungria M."/>
            <person name="Delamuta J.R."/>
        </authorList>
    </citation>
    <scope>NUCLEOTIDE SEQUENCE [LARGE SCALE GENOMIC DNA]</scope>
    <source>
        <strain evidence="4 5">CNPSo 3448</strain>
    </source>
</reference>
<evidence type="ECO:0000313" key="4">
    <source>
        <dbReference type="EMBL" id="TFV50218.1"/>
    </source>
</evidence>
<name>A0A4Y9M5B8_9BRAD</name>
<evidence type="ECO:0000256" key="1">
    <source>
        <dbReference type="SAM" id="Coils"/>
    </source>
</evidence>
<organism evidence="4 5">
    <name type="scientific">Bradyrhizobium niftali</name>
    <dbReference type="NCBI Taxonomy" id="2560055"/>
    <lineage>
        <taxon>Bacteria</taxon>
        <taxon>Pseudomonadati</taxon>
        <taxon>Pseudomonadota</taxon>
        <taxon>Alphaproteobacteria</taxon>
        <taxon>Hyphomicrobiales</taxon>
        <taxon>Nitrobacteraceae</taxon>
        <taxon>Bradyrhizobium</taxon>
    </lineage>
</organism>
<feature type="region of interest" description="Disordered" evidence="2">
    <location>
        <begin position="48"/>
        <end position="82"/>
    </location>
</feature>
<accession>A0A4Y9M5B8</accession>
<comment type="caution">
    <text evidence="4">The sequence shown here is derived from an EMBL/GenBank/DDBJ whole genome shotgun (WGS) entry which is preliminary data.</text>
</comment>
<dbReference type="Pfam" id="PF13699">
    <property type="entry name" value="eCIS_core"/>
    <property type="match status" value="1"/>
</dbReference>
<dbReference type="OrthoDB" id="7387101at2"/>
<keyword evidence="5" id="KW-1185">Reference proteome</keyword>
<dbReference type="InterPro" id="IPR025295">
    <property type="entry name" value="eCIS_core_dom"/>
</dbReference>
<gene>
    <name evidence="4" type="ORF">E4K65_05315</name>
</gene>
<evidence type="ECO:0000313" key="5">
    <source>
        <dbReference type="Proteomes" id="UP000297966"/>
    </source>
</evidence>
<dbReference type="Proteomes" id="UP000297966">
    <property type="component" value="Unassembled WGS sequence"/>
</dbReference>
<dbReference type="AlphaFoldDB" id="A0A4Y9M5B8"/>
<feature type="coiled-coil region" evidence="1">
    <location>
        <begin position="873"/>
        <end position="941"/>
    </location>
</feature>
<feature type="region of interest" description="Disordered" evidence="2">
    <location>
        <begin position="157"/>
        <end position="177"/>
    </location>
</feature>
<feature type="domain" description="eCIS core" evidence="3">
    <location>
        <begin position="80"/>
        <end position="152"/>
    </location>
</feature>
<dbReference type="EMBL" id="SPQT01000002">
    <property type="protein sequence ID" value="TFV50218.1"/>
    <property type="molecule type" value="Genomic_DNA"/>
</dbReference>
<proteinExistence type="predicted"/>
<feature type="coiled-coil region" evidence="1">
    <location>
        <begin position="618"/>
        <end position="645"/>
    </location>
</feature>